<name>A0ABY4S7A9_AQUTE</name>
<dbReference type="InterPro" id="IPR015942">
    <property type="entry name" value="Asp/Glu/hydantoin_racemase"/>
</dbReference>
<evidence type="ECO:0000256" key="3">
    <source>
        <dbReference type="ARBA" id="ARBA00022960"/>
    </source>
</evidence>
<reference evidence="8" key="1">
    <citation type="submission" date="2022-05" db="EMBL/GenBank/DDBJ databases">
        <title>An RpoN-dependent PEP-CTERM gene is involved in floc formation of an Aquincola tertiaricarbonis strain.</title>
        <authorList>
            <person name="Qiu D."/>
            <person name="Xia M."/>
        </authorList>
    </citation>
    <scope>NUCLEOTIDE SEQUENCE</scope>
    <source>
        <strain evidence="8">RN12</strain>
    </source>
</reference>
<feature type="active site" description="Proton donor/acceptor" evidence="7">
    <location>
        <position position="77"/>
    </location>
</feature>
<dbReference type="HAMAP" id="MF_00258">
    <property type="entry name" value="Glu_racemase"/>
    <property type="match status" value="1"/>
</dbReference>
<accession>A0ABY4S7A9</accession>
<dbReference type="Pfam" id="PF01177">
    <property type="entry name" value="Asp_Glu_race"/>
    <property type="match status" value="1"/>
</dbReference>
<keyword evidence="9" id="KW-1185">Reference proteome</keyword>
<proteinExistence type="inferred from homology"/>
<evidence type="ECO:0000313" key="8">
    <source>
        <dbReference type="EMBL" id="URI08878.1"/>
    </source>
</evidence>
<dbReference type="EC" id="5.1.1.3" evidence="2 7"/>
<dbReference type="SUPFAM" id="SSF53681">
    <property type="entry name" value="Aspartate/glutamate racemase"/>
    <property type="match status" value="2"/>
</dbReference>
<gene>
    <name evidence="7 8" type="primary">murI</name>
    <name evidence="8" type="ORF">MW290_25245</name>
</gene>
<dbReference type="InterPro" id="IPR001920">
    <property type="entry name" value="Asp/Glu_race"/>
</dbReference>
<evidence type="ECO:0000256" key="5">
    <source>
        <dbReference type="ARBA" id="ARBA00023235"/>
    </source>
</evidence>
<dbReference type="PROSITE" id="PS00924">
    <property type="entry name" value="ASP_GLU_RACEMASE_2"/>
    <property type="match status" value="1"/>
</dbReference>
<dbReference type="PANTHER" id="PTHR21198">
    <property type="entry name" value="GLUTAMATE RACEMASE"/>
    <property type="match status" value="1"/>
</dbReference>
<feature type="active site" description="Proton donor/acceptor" evidence="7">
    <location>
        <position position="191"/>
    </location>
</feature>
<keyword evidence="6 7" id="KW-0961">Cell wall biogenesis/degradation</keyword>
<dbReference type="PANTHER" id="PTHR21198:SF2">
    <property type="entry name" value="GLUTAMATE RACEMASE"/>
    <property type="match status" value="1"/>
</dbReference>
<evidence type="ECO:0000256" key="1">
    <source>
        <dbReference type="ARBA" id="ARBA00001602"/>
    </source>
</evidence>
<comment type="function">
    <text evidence="7">Provides the (R)-glutamate required for cell wall biosynthesis.</text>
</comment>
<dbReference type="InterPro" id="IPR033134">
    <property type="entry name" value="Asp/Glu_racemase_AS_2"/>
</dbReference>
<comment type="catalytic activity">
    <reaction evidence="1 7">
        <text>L-glutamate = D-glutamate</text>
        <dbReference type="Rhea" id="RHEA:12813"/>
        <dbReference type="ChEBI" id="CHEBI:29985"/>
        <dbReference type="ChEBI" id="CHEBI:29986"/>
        <dbReference type="EC" id="5.1.1.3"/>
    </reaction>
</comment>
<keyword evidence="3 7" id="KW-0133">Cell shape</keyword>
<feature type="binding site" evidence="7">
    <location>
        <begin position="78"/>
        <end position="79"/>
    </location>
    <ligand>
        <name>substrate</name>
    </ligand>
</feature>
<feature type="binding site" evidence="7">
    <location>
        <begin position="46"/>
        <end position="47"/>
    </location>
    <ligand>
        <name>substrate</name>
    </ligand>
</feature>
<evidence type="ECO:0000313" key="9">
    <source>
        <dbReference type="Proteomes" id="UP001056201"/>
    </source>
</evidence>
<evidence type="ECO:0000256" key="7">
    <source>
        <dbReference type="HAMAP-Rule" id="MF_00258"/>
    </source>
</evidence>
<organism evidence="8 9">
    <name type="scientific">Aquincola tertiaricarbonis</name>
    <dbReference type="NCBI Taxonomy" id="391953"/>
    <lineage>
        <taxon>Bacteria</taxon>
        <taxon>Pseudomonadati</taxon>
        <taxon>Pseudomonadota</taxon>
        <taxon>Betaproteobacteria</taxon>
        <taxon>Burkholderiales</taxon>
        <taxon>Sphaerotilaceae</taxon>
        <taxon>Aquincola</taxon>
    </lineage>
</organism>
<sequence>MTPALPRVHIGVFDSGLGGLSVLRDLRQAGSQAQLSYLADSGHAPYGERDADFVVERTRRAARFMRERGAQLLVIACNTATAAAVNPLRAELAGWPIVGIEPGIKPALALTRNGHIGVMATRGTLHSERFVALQAMLAAEAPDVRFHLQACVGLAQAIEQHPLHSPAVAEVIARHTAPLREAGCDVVVLGCTHYPLVAPQIQAKLAPGVQLVDTSQAVARRTAALAAELPPIAAAQPDALYTTGDPGPLQALAERWAGVRALAQRVKI</sequence>
<dbReference type="Gene3D" id="3.40.50.1860">
    <property type="match status" value="2"/>
</dbReference>
<comment type="pathway">
    <text evidence="7">Cell wall biogenesis; peptidoglycan biosynthesis.</text>
</comment>
<dbReference type="GO" id="GO:0008881">
    <property type="term" value="F:glutamate racemase activity"/>
    <property type="evidence" value="ECO:0007669"/>
    <property type="project" value="UniProtKB-EC"/>
</dbReference>
<dbReference type="RefSeq" id="WP_250197097.1">
    <property type="nucleotide sequence ID" value="NZ_CP097636.1"/>
</dbReference>
<dbReference type="Proteomes" id="UP001056201">
    <property type="component" value="Chromosome 2"/>
</dbReference>
<feature type="binding site" evidence="7">
    <location>
        <begin position="192"/>
        <end position="193"/>
    </location>
    <ligand>
        <name>substrate</name>
    </ligand>
</feature>
<evidence type="ECO:0000256" key="6">
    <source>
        <dbReference type="ARBA" id="ARBA00023316"/>
    </source>
</evidence>
<dbReference type="PROSITE" id="PS00923">
    <property type="entry name" value="ASP_GLU_RACEMASE_1"/>
    <property type="match status" value="1"/>
</dbReference>
<dbReference type="InterPro" id="IPR004391">
    <property type="entry name" value="Glu_race"/>
</dbReference>
<comment type="similarity">
    <text evidence="7">Belongs to the aspartate/glutamate racemases family.</text>
</comment>
<evidence type="ECO:0000256" key="2">
    <source>
        <dbReference type="ARBA" id="ARBA00013090"/>
    </source>
</evidence>
<dbReference type="NCBIfam" id="TIGR00067">
    <property type="entry name" value="glut_race"/>
    <property type="match status" value="1"/>
</dbReference>
<evidence type="ECO:0000256" key="4">
    <source>
        <dbReference type="ARBA" id="ARBA00022984"/>
    </source>
</evidence>
<dbReference type="EMBL" id="CP097636">
    <property type="protein sequence ID" value="URI08878.1"/>
    <property type="molecule type" value="Genomic_DNA"/>
</dbReference>
<dbReference type="InterPro" id="IPR018187">
    <property type="entry name" value="Asp/Glu_racemase_AS_1"/>
</dbReference>
<feature type="binding site" evidence="7">
    <location>
        <begin position="14"/>
        <end position="15"/>
    </location>
    <ligand>
        <name>substrate</name>
    </ligand>
</feature>
<protein>
    <recommendedName>
        <fullName evidence="2 7">Glutamate racemase</fullName>
        <ecNumber evidence="2 7">5.1.1.3</ecNumber>
    </recommendedName>
</protein>
<keyword evidence="5 7" id="KW-0413">Isomerase</keyword>
<keyword evidence="4 7" id="KW-0573">Peptidoglycan synthesis</keyword>